<dbReference type="SMART" id="SM00732">
    <property type="entry name" value="YqgFc"/>
    <property type="match status" value="1"/>
</dbReference>
<keyword evidence="4 5" id="KW-0378">Hydrolase</keyword>
<keyword evidence="3 5" id="KW-0540">Nuclease</keyword>
<dbReference type="GO" id="GO:0016788">
    <property type="term" value="F:hydrolase activity, acting on ester bonds"/>
    <property type="evidence" value="ECO:0007669"/>
    <property type="project" value="UniProtKB-UniRule"/>
</dbReference>
<evidence type="ECO:0000313" key="7">
    <source>
        <dbReference type="EMBL" id="CUR53340.1"/>
    </source>
</evidence>
<evidence type="ECO:0000256" key="3">
    <source>
        <dbReference type="ARBA" id="ARBA00022722"/>
    </source>
</evidence>
<dbReference type="CDD" id="cd16964">
    <property type="entry name" value="YqgF"/>
    <property type="match status" value="1"/>
</dbReference>
<dbReference type="EC" id="3.1.-.-" evidence="5"/>
<dbReference type="InterPro" id="IPR037027">
    <property type="entry name" value="YqgF/RNaseH-like_dom_sf"/>
</dbReference>
<feature type="domain" description="YqgF/RNase H-like" evidence="6">
    <location>
        <begin position="1"/>
        <end position="101"/>
    </location>
</feature>
<dbReference type="InterPro" id="IPR005227">
    <property type="entry name" value="YqgF"/>
</dbReference>
<dbReference type="PANTHER" id="PTHR33317">
    <property type="entry name" value="POLYNUCLEOTIDYL TRANSFERASE, RIBONUCLEASE H-LIKE SUPERFAMILY PROTEIN"/>
    <property type="match status" value="1"/>
</dbReference>
<dbReference type="Proteomes" id="UP000243633">
    <property type="component" value="Chromosome 1"/>
</dbReference>
<dbReference type="GO" id="GO:0000967">
    <property type="term" value="P:rRNA 5'-end processing"/>
    <property type="evidence" value="ECO:0007669"/>
    <property type="project" value="UniProtKB-UniRule"/>
</dbReference>
<dbReference type="EMBL" id="LN890285">
    <property type="protein sequence ID" value="CUR53340.1"/>
    <property type="molecule type" value="Genomic_DNA"/>
</dbReference>
<protein>
    <recommendedName>
        <fullName evidence="5">Putative pre-16S rRNA nuclease</fullName>
        <ecNumber evidence="5">3.1.-.-</ecNumber>
    </recommendedName>
</protein>
<comment type="similarity">
    <text evidence="5">Belongs to the YqgF HJR family.</text>
</comment>
<keyword evidence="1 5" id="KW-0963">Cytoplasm</keyword>
<dbReference type="GO" id="GO:0004518">
    <property type="term" value="F:nuclease activity"/>
    <property type="evidence" value="ECO:0007669"/>
    <property type="project" value="UniProtKB-KW"/>
</dbReference>
<dbReference type="STRING" id="98804.BTSPAZIEG_0382"/>
<dbReference type="PATRIC" id="fig|98804.3.peg.359"/>
<dbReference type="InterPro" id="IPR006641">
    <property type="entry name" value="YqgF/RNaseH-like_dom"/>
</dbReference>
<name>A0A160SX29_BUCTT</name>
<dbReference type="AlphaFoldDB" id="A0A160SX29"/>
<dbReference type="InterPro" id="IPR012337">
    <property type="entry name" value="RNaseH-like_sf"/>
</dbReference>
<keyword evidence="8" id="KW-1185">Reference proteome</keyword>
<organism evidence="7 8">
    <name type="scientific">Buchnera aphidicola subsp. Tuberolachnus salignus</name>
    <dbReference type="NCBI Taxonomy" id="98804"/>
    <lineage>
        <taxon>Bacteria</taxon>
        <taxon>Pseudomonadati</taxon>
        <taxon>Pseudomonadota</taxon>
        <taxon>Gammaproteobacteria</taxon>
        <taxon>Enterobacterales</taxon>
        <taxon>Erwiniaceae</taxon>
        <taxon>Buchnera</taxon>
    </lineage>
</organism>
<dbReference type="Gene3D" id="3.30.420.140">
    <property type="entry name" value="YqgF/RNase H-like domain"/>
    <property type="match status" value="1"/>
</dbReference>
<gene>
    <name evidence="5 7" type="primary">yqgF</name>
    <name evidence="7" type="ORF">BTSPAZIEG_0382</name>
</gene>
<evidence type="ECO:0000256" key="5">
    <source>
        <dbReference type="HAMAP-Rule" id="MF_00651"/>
    </source>
</evidence>
<evidence type="ECO:0000259" key="6">
    <source>
        <dbReference type="SMART" id="SM00732"/>
    </source>
</evidence>
<dbReference type="Pfam" id="PF03652">
    <property type="entry name" value="RuvX"/>
    <property type="match status" value="1"/>
</dbReference>
<evidence type="ECO:0000256" key="4">
    <source>
        <dbReference type="ARBA" id="ARBA00022801"/>
    </source>
</evidence>
<keyword evidence="2 5" id="KW-0690">Ribosome biogenesis</keyword>
<evidence type="ECO:0000256" key="1">
    <source>
        <dbReference type="ARBA" id="ARBA00022490"/>
    </source>
</evidence>
<sequence length="142" mass="16570">MIILAFDYGVKNIGLAISDTLLSYATPLPSLYNFKKKIQWKKIQNILFTWLPKYLILGYPIDNKGKKQKIAKKIEIFKLNLEKKYKIPVKLHNEYLTTKIAKSILFQKGGFKELKKKNIHSMSAVLILEGWLEIFKKNINNI</sequence>
<evidence type="ECO:0000313" key="8">
    <source>
        <dbReference type="Proteomes" id="UP000243633"/>
    </source>
</evidence>
<dbReference type="PANTHER" id="PTHR33317:SF4">
    <property type="entry name" value="POLYNUCLEOTIDYL TRANSFERASE, RIBONUCLEASE H-LIKE SUPERFAMILY PROTEIN"/>
    <property type="match status" value="1"/>
</dbReference>
<dbReference type="SUPFAM" id="SSF53098">
    <property type="entry name" value="Ribonuclease H-like"/>
    <property type="match status" value="1"/>
</dbReference>
<comment type="subcellular location">
    <subcellularLocation>
        <location evidence="5">Cytoplasm</location>
    </subcellularLocation>
</comment>
<comment type="function">
    <text evidence="5">Could be a nuclease involved in processing of the 5'-end of pre-16S rRNA.</text>
</comment>
<dbReference type="RefSeq" id="WP_075472925.1">
    <property type="nucleotide sequence ID" value="NZ_CP135003.1"/>
</dbReference>
<accession>A0A160SX29</accession>
<reference evidence="8" key="1">
    <citation type="submission" date="2015-10" db="EMBL/GenBank/DDBJ databases">
        <authorList>
            <person name="Manzano-Marin A."/>
            <person name="Manzano-Marin A."/>
        </authorList>
    </citation>
    <scope>NUCLEOTIDE SEQUENCE [LARGE SCALE GENOMIC DNA]</scope>
    <source>
        <strain evidence="8">BTs</strain>
    </source>
</reference>
<dbReference type="NCBIfam" id="TIGR00250">
    <property type="entry name" value="RNAse_H_YqgF"/>
    <property type="match status" value="1"/>
</dbReference>
<evidence type="ECO:0000256" key="2">
    <source>
        <dbReference type="ARBA" id="ARBA00022517"/>
    </source>
</evidence>
<proteinExistence type="inferred from homology"/>
<dbReference type="GO" id="GO:0005829">
    <property type="term" value="C:cytosol"/>
    <property type="evidence" value="ECO:0007669"/>
    <property type="project" value="TreeGrafter"/>
</dbReference>
<dbReference type="HAMAP" id="MF_00651">
    <property type="entry name" value="Nuclease_YqgF"/>
    <property type="match status" value="1"/>
</dbReference>